<sequence length="42" mass="4869">MNTHFLCVRHYYPKIYTHLCTVRTEGIPFTPPPLPPRGANTQ</sequence>
<organism evidence="1">
    <name type="scientific">gut metagenome</name>
    <dbReference type="NCBI Taxonomy" id="749906"/>
    <lineage>
        <taxon>unclassified sequences</taxon>
        <taxon>metagenomes</taxon>
        <taxon>organismal metagenomes</taxon>
    </lineage>
</organism>
<name>J9F680_9ZZZZ</name>
<dbReference type="AlphaFoldDB" id="J9F680"/>
<evidence type="ECO:0000313" key="1">
    <source>
        <dbReference type="EMBL" id="EJW89983.1"/>
    </source>
</evidence>
<reference evidence="1" key="1">
    <citation type="journal article" date="2012" name="PLoS ONE">
        <title>Gene sets for utilization of primary and secondary nutrition supplies in the distal gut of endangered iberian lynx.</title>
        <authorList>
            <person name="Alcaide M."/>
            <person name="Messina E."/>
            <person name="Richter M."/>
            <person name="Bargiela R."/>
            <person name="Peplies J."/>
            <person name="Huws S.A."/>
            <person name="Newbold C.J."/>
            <person name="Golyshin P.N."/>
            <person name="Simon M.A."/>
            <person name="Lopez G."/>
            <person name="Yakimov M.M."/>
            <person name="Ferrer M."/>
        </authorList>
    </citation>
    <scope>NUCLEOTIDE SEQUENCE</scope>
</reference>
<comment type="caution">
    <text evidence="1">The sequence shown here is derived from an EMBL/GenBank/DDBJ whole genome shotgun (WGS) entry which is preliminary data.</text>
</comment>
<accession>J9F680</accession>
<protein>
    <submittedName>
        <fullName evidence="1">Uncharacterized protein</fullName>
    </submittedName>
</protein>
<dbReference type="EMBL" id="AMCI01009133">
    <property type="protein sequence ID" value="EJW89983.1"/>
    <property type="molecule type" value="Genomic_DNA"/>
</dbReference>
<gene>
    <name evidence="1" type="ORF">EVA_21917</name>
</gene>
<proteinExistence type="predicted"/>